<accession>A0ACB8WJ57</accession>
<keyword evidence="2" id="KW-1185">Reference proteome</keyword>
<dbReference type="EMBL" id="CM041539">
    <property type="protein sequence ID" value="KAI3367799.1"/>
    <property type="molecule type" value="Genomic_DNA"/>
</dbReference>
<reference evidence="1" key="1">
    <citation type="submission" date="2022-04" db="EMBL/GenBank/DDBJ databases">
        <title>Jade perch genome.</title>
        <authorList>
            <person name="Chao B."/>
        </authorList>
    </citation>
    <scope>NUCLEOTIDE SEQUENCE</scope>
    <source>
        <strain evidence="1">CB-2022</strain>
    </source>
</reference>
<proteinExistence type="predicted"/>
<organism evidence="1 2">
    <name type="scientific">Scortum barcoo</name>
    <name type="common">barcoo grunter</name>
    <dbReference type="NCBI Taxonomy" id="214431"/>
    <lineage>
        <taxon>Eukaryota</taxon>
        <taxon>Metazoa</taxon>
        <taxon>Chordata</taxon>
        <taxon>Craniata</taxon>
        <taxon>Vertebrata</taxon>
        <taxon>Euteleostomi</taxon>
        <taxon>Actinopterygii</taxon>
        <taxon>Neopterygii</taxon>
        <taxon>Teleostei</taxon>
        <taxon>Neoteleostei</taxon>
        <taxon>Acanthomorphata</taxon>
        <taxon>Eupercaria</taxon>
        <taxon>Centrarchiformes</taxon>
        <taxon>Terapontoidei</taxon>
        <taxon>Terapontidae</taxon>
        <taxon>Scortum</taxon>
    </lineage>
</organism>
<comment type="caution">
    <text evidence="1">The sequence shown here is derived from an EMBL/GenBank/DDBJ whole genome shotgun (WGS) entry which is preliminary data.</text>
</comment>
<dbReference type="Proteomes" id="UP000831701">
    <property type="component" value="Chromosome 9"/>
</dbReference>
<protein>
    <submittedName>
        <fullName evidence="1">Uncharacterized protein</fullName>
    </submittedName>
</protein>
<sequence>MSGHGSSSEKGVNTSLICQESYVCGGSEEAAFECDECKSLQCVRCELELHSQERLKNHERVQIGPGHIPYCDNCKGGNGDNGKRHRSVVRCQNCKVNLCQDCQKRTHSGGNKKKHQLTSYPSPPKPVMVNSVQTSVPPAVQIEDETKSQRAKLLEKVSSFLLVDENEEMQVKDETSFVRSLSCEADQLLKVVSIFGNTGEGKSHTLNHTFFMGREVFKTSPTQESCTVGVWAAFDPVRKVVVIDTEGLLGNSSKQGQRTRLLLKVLAISDLIIYRTHADRLHDDLFKFLGDASDAYLKHFTKELKATTTRCGLDVPLSTLGPAVVIFHETVHTKLLGSEGTRRRACIRSHLSRLIGCCWRRFKKLSRFPEAFSSVQYWGTQTLNPPTDFRGLQNKLEQLLDNNATRSPRTPVVIFKALQALSERFNGEIVGELVAHSCFFPDEYFTCSSLCLSCGSGCKNSMNHLGEGMCHEAKHRCRYSVQYDNRIYTCKACYEGGKEVIVVPKTSASSDSPWMGLAKYAWSGYVIECPNCGVIYRSRQYWYGNQDPVDTVVRTEIQHVWPGSDGFLKDNSNAAQRLLDGVNLVAQSVSELSVKPAKAVTSWLTDQIAPAYWKPNSLILVCHKCHKVFQDNDTKHHCRACGEGFCDGCSSKAAPVPEKGWGLGPVRVCDVCFEQRASFAELLEAELEEEEGGTLARKVGEAVTNTIGVVVTAIDIPLGLVKDAARPAYWVPDQDILSCHNCQREFTAKLSKHHCRACGQGVCDDCSPERRPVPSRGWDHAVRVCTGFPSELQDADIALHCSKMAAVIQNPLKALGDQFYKEAIEQCRSYNARLCAERSVRLPFLDSQTGVAQNNCYIWMERHHRSPGVAAGQMYTYPARCWRKKRRLHNTTDPRLGIYGLQLDGGLMSKDTLPTQSTTLEALLRGEGLDKRNNSKNDEGEPAGDPEAFWTSGRFNFEFPSTDYDIVLTISHSQRVLEADAAEDAFNDDDDYEVDTPKRRHRGKGRGRGSGRRRADLDDDKPYVCDIYAKRYRNRTGLSYHYTHSHLAEEDRAGERSPVASRSLSAQQTDRHKRPKATGGTSIPNNYCNKCQGSIKKTGKSGSPYSACRCTTDCGEEKEDGTFAGAEELFGTTSESDTSTFHGFEDDELEEPATNSNGISNRHR</sequence>
<name>A0ACB8WJ57_9TELE</name>
<evidence type="ECO:0000313" key="2">
    <source>
        <dbReference type="Proteomes" id="UP000831701"/>
    </source>
</evidence>
<gene>
    <name evidence="1" type="ORF">L3Q82_026635</name>
</gene>
<evidence type="ECO:0000313" key="1">
    <source>
        <dbReference type="EMBL" id="KAI3367799.1"/>
    </source>
</evidence>